<proteinExistence type="predicted"/>
<keyword evidence="2" id="KW-0472">Membrane</keyword>
<dbReference type="Proteomes" id="UP000266721">
    <property type="component" value="Unassembled WGS sequence"/>
</dbReference>
<dbReference type="EMBL" id="KV601628">
    <property type="protein sequence ID" value="OPL20716.1"/>
    <property type="molecule type" value="Genomic_DNA"/>
</dbReference>
<feature type="region of interest" description="Disordered" evidence="1">
    <location>
        <begin position="31"/>
        <end position="59"/>
    </location>
</feature>
<keyword evidence="2" id="KW-0812">Transmembrane</keyword>
<protein>
    <submittedName>
        <fullName evidence="3">Uncharacterized protein</fullName>
    </submittedName>
</protein>
<reference evidence="3 4" key="1">
    <citation type="journal article" date="2016" name="PLoS ONE">
        <title>A First Insight into the Genome of the Filter-Feeder Mussel Mytilus galloprovincialis.</title>
        <authorList>
            <person name="Murgarella M."/>
            <person name="Puiu D."/>
            <person name="Novoa B."/>
            <person name="Figueras A."/>
            <person name="Posada D."/>
            <person name="Canchaya C."/>
        </authorList>
    </citation>
    <scope>NUCLEOTIDE SEQUENCE [LARGE SCALE GENOMIC DNA]</scope>
    <source>
        <tissue evidence="3">Muscle</tissue>
    </source>
</reference>
<dbReference type="AlphaFoldDB" id="A0A3R5TR95"/>
<accession>A0A3R5TR95</accession>
<feature type="non-terminal residue" evidence="3">
    <location>
        <position position="191"/>
    </location>
</feature>
<feature type="transmembrane region" description="Helical" evidence="2">
    <location>
        <begin position="6"/>
        <end position="25"/>
    </location>
</feature>
<evidence type="ECO:0000313" key="4">
    <source>
        <dbReference type="Proteomes" id="UP000266721"/>
    </source>
</evidence>
<organism evidence="3 4">
    <name type="scientific">Mytilus galloprovincialis</name>
    <name type="common">Mediterranean mussel</name>
    <dbReference type="NCBI Taxonomy" id="29158"/>
    <lineage>
        <taxon>Eukaryota</taxon>
        <taxon>Metazoa</taxon>
        <taxon>Spiralia</taxon>
        <taxon>Lophotrochozoa</taxon>
        <taxon>Mollusca</taxon>
        <taxon>Bivalvia</taxon>
        <taxon>Autobranchia</taxon>
        <taxon>Pteriomorphia</taxon>
        <taxon>Mytilida</taxon>
        <taxon>Mytiloidea</taxon>
        <taxon>Mytilidae</taxon>
        <taxon>Mytilinae</taxon>
        <taxon>Mytilus</taxon>
    </lineage>
</organism>
<keyword evidence="2" id="KW-1133">Transmembrane helix</keyword>
<feature type="compositionally biased region" description="Basic and acidic residues" evidence="1">
    <location>
        <begin position="35"/>
        <end position="53"/>
    </location>
</feature>
<feature type="non-terminal residue" evidence="3">
    <location>
        <position position="1"/>
    </location>
</feature>
<sequence length="191" mass="20977">LYVYIGAGAGGLLMILLIICIIVCIRKRVNQSPPKESKNDSTKQFCRGDRDSDNDYGGLKDNVLYVSSEPNEILEDGNYNTVDLEQTRKVNEDISFDGNYSTVDGTCSIIGSYSDSKSKSVIKPKPKANSSLKSGSDEETIHLSTMDNSNNEYAVVEKGRNSDAVKHINPEHGSDTEYAVVNKVRKSSNNN</sequence>
<evidence type="ECO:0000256" key="1">
    <source>
        <dbReference type="SAM" id="MobiDB-lite"/>
    </source>
</evidence>
<keyword evidence="4" id="KW-1185">Reference proteome</keyword>
<feature type="region of interest" description="Disordered" evidence="1">
    <location>
        <begin position="118"/>
        <end position="138"/>
    </location>
</feature>
<gene>
    <name evidence="3" type="ORF">AM593_08507</name>
</gene>
<evidence type="ECO:0000313" key="3">
    <source>
        <dbReference type="EMBL" id="OPL20716.1"/>
    </source>
</evidence>
<evidence type="ECO:0000256" key="2">
    <source>
        <dbReference type="SAM" id="Phobius"/>
    </source>
</evidence>
<name>A0A3R5TR95_MYTGA</name>